<evidence type="ECO:0000256" key="5">
    <source>
        <dbReference type="ARBA" id="ARBA00022989"/>
    </source>
</evidence>
<sequence>MNGQTVSQPTIASISSYIQQHDLFQPMFTVREHLLFHALLRMDSNLSRNERIDCIQRVIEKFNLAKCAETRIGDNKQLKGISGGEMKRLSFASEVLTNPSLMFCDEPTTGLDSFMAKSIVQVLKTMASEGRTVICTIHQPSSPVFQLFDSLLLMADGRFNLAKCAETRIGDNKQLKGISGGEMKRLSFASEVLTNPSLMFCDEPTTGLDSFMAKSIVQVLKTMASEGRTVICTIH</sequence>
<comment type="similarity">
    <text evidence="2">Belongs to the ABC transporter superfamily. ABCG family. Eye pigment precursor importer (TC 3.A.1.204) subfamily.</text>
</comment>
<dbReference type="GO" id="GO:0005524">
    <property type="term" value="F:ATP binding"/>
    <property type="evidence" value="ECO:0007669"/>
    <property type="project" value="InterPro"/>
</dbReference>
<keyword evidence="3" id="KW-0813">Transport</keyword>
<dbReference type="SUPFAM" id="SSF52540">
    <property type="entry name" value="P-loop containing nucleoside triphosphate hydrolases"/>
    <property type="match status" value="2"/>
</dbReference>
<dbReference type="OrthoDB" id="6496307at2759"/>
<reference evidence="8" key="1">
    <citation type="submission" date="2020-11" db="EMBL/GenBank/DDBJ databases">
        <authorList>
            <person name="Tran Van P."/>
        </authorList>
    </citation>
    <scope>NUCLEOTIDE SEQUENCE</scope>
</reference>
<dbReference type="Proteomes" id="UP000728032">
    <property type="component" value="Unassembled WGS sequence"/>
</dbReference>
<evidence type="ECO:0000313" key="8">
    <source>
        <dbReference type="EMBL" id="CAD7652718.1"/>
    </source>
</evidence>
<dbReference type="GO" id="GO:0030659">
    <property type="term" value="C:cytoplasmic vesicle membrane"/>
    <property type="evidence" value="ECO:0007669"/>
    <property type="project" value="TreeGrafter"/>
</dbReference>
<protein>
    <recommendedName>
        <fullName evidence="7">ABC transporter domain-containing protein</fullName>
    </recommendedName>
</protein>
<keyword evidence="5" id="KW-1133">Transmembrane helix</keyword>
<name>A0A7R9M375_9ACAR</name>
<dbReference type="GO" id="GO:0005886">
    <property type="term" value="C:plasma membrane"/>
    <property type="evidence" value="ECO:0007669"/>
    <property type="project" value="TreeGrafter"/>
</dbReference>
<evidence type="ECO:0000256" key="3">
    <source>
        <dbReference type="ARBA" id="ARBA00022448"/>
    </source>
</evidence>
<gene>
    <name evidence="8" type="ORF">ONB1V03_LOCUS9378</name>
</gene>
<evidence type="ECO:0000256" key="4">
    <source>
        <dbReference type="ARBA" id="ARBA00022692"/>
    </source>
</evidence>
<dbReference type="InterPro" id="IPR027417">
    <property type="entry name" value="P-loop_NTPase"/>
</dbReference>
<dbReference type="Pfam" id="PF00005">
    <property type="entry name" value="ABC_tran"/>
    <property type="match status" value="2"/>
</dbReference>
<organism evidence="8">
    <name type="scientific">Oppiella nova</name>
    <dbReference type="NCBI Taxonomy" id="334625"/>
    <lineage>
        <taxon>Eukaryota</taxon>
        <taxon>Metazoa</taxon>
        <taxon>Ecdysozoa</taxon>
        <taxon>Arthropoda</taxon>
        <taxon>Chelicerata</taxon>
        <taxon>Arachnida</taxon>
        <taxon>Acari</taxon>
        <taxon>Acariformes</taxon>
        <taxon>Sarcoptiformes</taxon>
        <taxon>Oribatida</taxon>
        <taxon>Brachypylina</taxon>
        <taxon>Oppioidea</taxon>
        <taxon>Oppiidae</taxon>
        <taxon>Oppiella</taxon>
    </lineage>
</organism>
<evidence type="ECO:0000313" key="9">
    <source>
        <dbReference type="Proteomes" id="UP000728032"/>
    </source>
</evidence>
<dbReference type="InterPro" id="IPR050352">
    <property type="entry name" value="ABCG_transporters"/>
</dbReference>
<feature type="domain" description="ABC transporter" evidence="7">
    <location>
        <begin position="13"/>
        <end position="109"/>
    </location>
</feature>
<dbReference type="GO" id="GO:0042626">
    <property type="term" value="F:ATPase-coupled transmembrane transporter activity"/>
    <property type="evidence" value="ECO:0007669"/>
    <property type="project" value="TreeGrafter"/>
</dbReference>
<keyword evidence="6" id="KW-0472">Membrane</keyword>
<keyword evidence="9" id="KW-1185">Reference proteome</keyword>
<dbReference type="EMBL" id="CAJPVJ010005869">
    <property type="protein sequence ID" value="CAG2169905.1"/>
    <property type="molecule type" value="Genomic_DNA"/>
</dbReference>
<dbReference type="PANTHER" id="PTHR48041:SF129">
    <property type="entry name" value="PROTEIN WHITE"/>
    <property type="match status" value="1"/>
</dbReference>
<evidence type="ECO:0000259" key="7">
    <source>
        <dbReference type="Pfam" id="PF00005"/>
    </source>
</evidence>
<evidence type="ECO:0000256" key="6">
    <source>
        <dbReference type="ARBA" id="ARBA00023136"/>
    </source>
</evidence>
<dbReference type="PANTHER" id="PTHR48041">
    <property type="entry name" value="ABC TRANSPORTER G FAMILY MEMBER 28"/>
    <property type="match status" value="1"/>
</dbReference>
<comment type="subcellular location">
    <subcellularLocation>
        <location evidence="1">Membrane</location>
        <topology evidence="1">Multi-pass membrane protein</topology>
    </subcellularLocation>
</comment>
<dbReference type="AlphaFoldDB" id="A0A7R9M375"/>
<dbReference type="GO" id="GO:0016887">
    <property type="term" value="F:ATP hydrolysis activity"/>
    <property type="evidence" value="ECO:0007669"/>
    <property type="project" value="InterPro"/>
</dbReference>
<feature type="non-terminal residue" evidence="8">
    <location>
        <position position="1"/>
    </location>
</feature>
<proteinExistence type="inferred from homology"/>
<evidence type="ECO:0000256" key="1">
    <source>
        <dbReference type="ARBA" id="ARBA00004141"/>
    </source>
</evidence>
<dbReference type="InterPro" id="IPR003439">
    <property type="entry name" value="ABC_transporter-like_ATP-bd"/>
</dbReference>
<keyword evidence="4" id="KW-0812">Transmembrane</keyword>
<feature type="domain" description="ABC transporter" evidence="7">
    <location>
        <begin position="158"/>
        <end position="206"/>
    </location>
</feature>
<evidence type="ECO:0000256" key="2">
    <source>
        <dbReference type="ARBA" id="ARBA00005814"/>
    </source>
</evidence>
<dbReference type="EMBL" id="OC920694">
    <property type="protein sequence ID" value="CAD7652718.1"/>
    <property type="molecule type" value="Genomic_DNA"/>
</dbReference>
<accession>A0A7R9M375</accession>
<dbReference type="Gene3D" id="3.40.50.300">
    <property type="entry name" value="P-loop containing nucleotide triphosphate hydrolases"/>
    <property type="match status" value="2"/>
</dbReference>